<dbReference type="UniPathway" id="UPA00148">
    <property type="reaction ID" value="UER00236"/>
</dbReference>
<sequence length="179" mass="19319">MRHITLITGGSRSGKSRFALQQGEAHPGPHAFIATSPALDEEMKERIRRHREERGAHWRTVEEQTDLAGALSQNASVPVVLVDCLTLWVNNLLYHDRAGKMTEDRVAEASRALLAVAAEQTGHLLLVTNETGMGIMPGNALARRFGDCAGRCNQVMASAAEQVVLMVAGLPVFVKGGTP</sequence>
<evidence type="ECO:0000256" key="17">
    <source>
        <dbReference type="ARBA" id="ARBA00030571"/>
    </source>
</evidence>
<dbReference type="Pfam" id="PF02283">
    <property type="entry name" value="CobU"/>
    <property type="match status" value="1"/>
</dbReference>
<organism evidence="20 21">
    <name type="scientific">Acanthopleuribacter pedis</name>
    <dbReference type="NCBI Taxonomy" id="442870"/>
    <lineage>
        <taxon>Bacteria</taxon>
        <taxon>Pseudomonadati</taxon>
        <taxon>Acidobacteriota</taxon>
        <taxon>Holophagae</taxon>
        <taxon>Acanthopleuribacterales</taxon>
        <taxon>Acanthopleuribacteraceae</taxon>
        <taxon>Acanthopleuribacter</taxon>
    </lineage>
</organism>
<protein>
    <recommendedName>
        <fullName evidence="16">Adenosylcobinamide kinase</fullName>
        <ecNumber evidence="8">2.7.1.156</ecNumber>
        <ecNumber evidence="9">2.7.7.62</ecNumber>
    </recommendedName>
    <alternativeName>
        <fullName evidence="17">Adenosylcobinamide-phosphate guanylyltransferase</fullName>
    </alternativeName>
</protein>
<dbReference type="GO" id="GO:0005525">
    <property type="term" value="F:GTP binding"/>
    <property type="evidence" value="ECO:0007669"/>
    <property type="project" value="UniProtKB-KW"/>
</dbReference>
<evidence type="ECO:0000256" key="7">
    <source>
        <dbReference type="ARBA" id="ARBA00007490"/>
    </source>
</evidence>
<dbReference type="PANTHER" id="PTHR34848:SF1">
    <property type="entry name" value="BIFUNCTIONAL ADENOSYLCOBALAMIN BIOSYNTHESIS PROTEIN COBU"/>
    <property type="match status" value="1"/>
</dbReference>
<evidence type="ECO:0000256" key="11">
    <source>
        <dbReference type="ARBA" id="ARBA00022679"/>
    </source>
</evidence>
<dbReference type="EC" id="2.7.1.156" evidence="8"/>
<keyword evidence="12 19" id="KW-0547">Nucleotide-binding</keyword>
<feature type="binding site" evidence="19">
    <location>
        <begin position="34"/>
        <end position="36"/>
    </location>
    <ligand>
        <name>GTP</name>
        <dbReference type="ChEBI" id="CHEBI:37565"/>
    </ligand>
</feature>
<dbReference type="GO" id="GO:0009236">
    <property type="term" value="P:cobalamin biosynthetic process"/>
    <property type="evidence" value="ECO:0007669"/>
    <property type="project" value="UniProtKB-UniPathway"/>
</dbReference>
<keyword evidence="11 20" id="KW-0808">Transferase</keyword>
<evidence type="ECO:0000256" key="3">
    <source>
        <dbReference type="ARBA" id="ARBA00001522"/>
    </source>
</evidence>
<dbReference type="CDD" id="cd00544">
    <property type="entry name" value="CobU"/>
    <property type="match status" value="1"/>
</dbReference>
<dbReference type="SUPFAM" id="SSF52540">
    <property type="entry name" value="P-loop containing nucleoside triphosphate hydrolases"/>
    <property type="match status" value="1"/>
</dbReference>
<evidence type="ECO:0000256" key="13">
    <source>
        <dbReference type="ARBA" id="ARBA00022777"/>
    </source>
</evidence>
<feature type="binding site" evidence="19">
    <location>
        <begin position="51"/>
        <end position="54"/>
    </location>
    <ligand>
        <name>GTP</name>
        <dbReference type="ChEBI" id="CHEBI:37565"/>
    </ligand>
</feature>
<dbReference type="GO" id="GO:0043752">
    <property type="term" value="F:adenosylcobinamide kinase activity"/>
    <property type="evidence" value="ECO:0007669"/>
    <property type="project" value="UniProtKB-EC"/>
</dbReference>
<name>A0A8J7QDZ5_9BACT</name>
<evidence type="ECO:0000256" key="16">
    <source>
        <dbReference type="ARBA" id="ARBA00029570"/>
    </source>
</evidence>
<comment type="similarity">
    <text evidence="7">Belongs to the CobU/CobP family.</text>
</comment>
<accession>A0A8J7QDZ5</accession>
<comment type="catalytic activity">
    <reaction evidence="2">
        <text>adenosylcob(III)inamide phosphate + GTP + H(+) = adenosylcob(III)inamide-GDP + diphosphate</text>
        <dbReference type="Rhea" id="RHEA:22712"/>
        <dbReference type="ChEBI" id="CHEBI:15378"/>
        <dbReference type="ChEBI" id="CHEBI:33019"/>
        <dbReference type="ChEBI" id="CHEBI:37565"/>
        <dbReference type="ChEBI" id="CHEBI:58502"/>
        <dbReference type="ChEBI" id="CHEBI:60487"/>
        <dbReference type="EC" id="2.7.7.62"/>
    </reaction>
</comment>
<feature type="active site" description="GMP-histidine intermediate" evidence="18">
    <location>
        <position position="50"/>
    </location>
</feature>
<evidence type="ECO:0000256" key="1">
    <source>
        <dbReference type="ARBA" id="ARBA00000312"/>
    </source>
</evidence>
<evidence type="ECO:0000256" key="10">
    <source>
        <dbReference type="ARBA" id="ARBA00022573"/>
    </source>
</evidence>
<comment type="pathway">
    <text evidence="6">Cofactor biosynthesis; adenosylcobalamin biosynthesis; adenosylcobalamin from cob(II)yrinate a,c-diamide: step 5/7.</text>
</comment>
<evidence type="ECO:0000313" key="21">
    <source>
        <dbReference type="Proteomes" id="UP000664417"/>
    </source>
</evidence>
<evidence type="ECO:0000313" key="20">
    <source>
        <dbReference type="EMBL" id="MBO1322084.1"/>
    </source>
</evidence>
<evidence type="ECO:0000256" key="9">
    <source>
        <dbReference type="ARBA" id="ARBA00012523"/>
    </source>
</evidence>
<evidence type="ECO:0000256" key="4">
    <source>
        <dbReference type="ARBA" id="ARBA00003889"/>
    </source>
</evidence>
<evidence type="ECO:0000256" key="19">
    <source>
        <dbReference type="PIRSR" id="PIRSR006135-2"/>
    </source>
</evidence>
<evidence type="ECO:0000256" key="5">
    <source>
        <dbReference type="ARBA" id="ARBA00004692"/>
    </source>
</evidence>
<keyword evidence="14" id="KW-0067">ATP-binding</keyword>
<comment type="catalytic activity">
    <reaction evidence="3">
        <text>adenosylcob(III)inamide + GTP = adenosylcob(III)inamide phosphate + GDP + H(+)</text>
        <dbReference type="Rhea" id="RHEA:15765"/>
        <dbReference type="ChEBI" id="CHEBI:2480"/>
        <dbReference type="ChEBI" id="CHEBI:15378"/>
        <dbReference type="ChEBI" id="CHEBI:37565"/>
        <dbReference type="ChEBI" id="CHEBI:58189"/>
        <dbReference type="ChEBI" id="CHEBI:58502"/>
        <dbReference type="EC" id="2.7.1.156"/>
    </reaction>
</comment>
<keyword evidence="20" id="KW-0548">Nucleotidyltransferase</keyword>
<comment type="caution">
    <text evidence="20">The sequence shown here is derived from an EMBL/GenBank/DDBJ whole genome shotgun (WGS) entry which is preliminary data.</text>
</comment>
<dbReference type="AlphaFoldDB" id="A0A8J7QDZ5"/>
<evidence type="ECO:0000256" key="2">
    <source>
        <dbReference type="ARBA" id="ARBA00000711"/>
    </source>
</evidence>
<proteinExistence type="inferred from homology"/>
<evidence type="ECO:0000256" key="14">
    <source>
        <dbReference type="ARBA" id="ARBA00022840"/>
    </source>
</evidence>
<evidence type="ECO:0000256" key="12">
    <source>
        <dbReference type="ARBA" id="ARBA00022741"/>
    </source>
</evidence>
<dbReference type="PIRSF" id="PIRSF006135">
    <property type="entry name" value="CobU"/>
    <property type="match status" value="1"/>
</dbReference>
<dbReference type="InterPro" id="IPR027417">
    <property type="entry name" value="P-loop_NTPase"/>
</dbReference>
<keyword evidence="13 20" id="KW-0418">Kinase</keyword>
<feature type="binding site" evidence="19">
    <location>
        <begin position="9"/>
        <end position="16"/>
    </location>
    <ligand>
        <name>GTP</name>
        <dbReference type="ChEBI" id="CHEBI:37565"/>
    </ligand>
</feature>
<keyword evidence="21" id="KW-1185">Reference proteome</keyword>
<comment type="pathway">
    <text evidence="5">Cofactor biosynthesis; adenosylcobalamin biosynthesis; adenosylcobalamin from cob(II)yrinate a,c-diamide: step 6/7.</text>
</comment>
<dbReference type="GO" id="GO:0008820">
    <property type="term" value="F:cobinamide phosphate guanylyltransferase activity"/>
    <property type="evidence" value="ECO:0007669"/>
    <property type="project" value="UniProtKB-EC"/>
</dbReference>
<feature type="binding site" evidence="19">
    <location>
        <position position="62"/>
    </location>
    <ligand>
        <name>GTP</name>
        <dbReference type="ChEBI" id="CHEBI:37565"/>
    </ligand>
</feature>
<dbReference type="InterPro" id="IPR003203">
    <property type="entry name" value="CobU/CobP"/>
</dbReference>
<gene>
    <name evidence="20" type="primary">cobU</name>
    <name evidence="20" type="ORF">J3U88_26645</name>
</gene>
<evidence type="ECO:0000256" key="18">
    <source>
        <dbReference type="PIRSR" id="PIRSR006135-1"/>
    </source>
</evidence>
<dbReference type="Proteomes" id="UP000664417">
    <property type="component" value="Unassembled WGS sequence"/>
</dbReference>
<evidence type="ECO:0000256" key="6">
    <source>
        <dbReference type="ARBA" id="ARBA00005159"/>
    </source>
</evidence>
<dbReference type="GO" id="GO:0005524">
    <property type="term" value="F:ATP binding"/>
    <property type="evidence" value="ECO:0007669"/>
    <property type="project" value="UniProtKB-KW"/>
</dbReference>
<keyword evidence="15 19" id="KW-0342">GTP-binding</keyword>
<dbReference type="NCBIfam" id="NF004469">
    <property type="entry name" value="PRK05800.1"/>
    <property type="match status" value="1"/>
</dbReference>
<keyword evidence="10" id="KW-0169">Cobalamin biosynthesis</keyword>
<dbReference type="RefSeq" id="WP_207862056.1">
    <property type="nucleotide sequence ID" value="NZ_JAFREP010000031.1"/>
</dbReference>
<evidence type="ECO:0000256" key="15">
    <source>
        <dbReference type="ARBA" id="ARBA00023134"/>
    </source>
</evidence>
<dbReference type="EC" id="2.7.7.62" evidence="9"/>
<dbReference type="Gene3D" id="3.40.50.300">
    <property type="entry name" value="P-loop containing nucleotide triphosphate hydrolases"/>
    <property type="match status" value="1"/>
</dbReference>
<dbReference type="PANTHER" id="PTHR34848">
    <property type="match status" value="1"/>
</dbReference>
<dbReference type="EMBL" id="JAFREP010000031">
    <property type="protein sequence ID" value="MBO1322084.1"/>
    <property type="molecule type" value="Genomic_DNA"/>
</dbReference>
<comment type="function">
    <text evidence="4">Catalyzes ATP-dependent phosphorylation of adenosylcobinamide and addition of GMP to adenosylcobinamide phosphate.</text>
</comment>
<feature type="binding site" evidence="19">
    <location>
        <position position="83"/>
    </location>
    <ligand>
        <name>GTP</name>
        <dbReference type="ChEBI" id="CHEBI:37565"/>
    </ligand>
</feature>
<evidence type="ECO:0000256" key="8">
    <source>
        <dbReference type="ARBA" id="ARBA00012016"/>
    </source>
</evidence>
<comment type="catalytic activity">
    <reaction evidence="1">
        <text>adenosylcob(III)inamide + ATP = adenosylcob(III)inamide phosphate + ADP + H(+)</text>
        <dbReference type="Rhea" id="RHEA:15769"/>
        <dbReference type="ChEBI" id="CHEBI:2480"/>
        <dbReference type="ChEBI" id="CHEBI:15378"/>
        <dbReference type="ChEBI" id="CHEBI:30616"/>
        <dbReference type="ChEBI" id="CHEBI:58502"/>
        <dbReference type="ChEBI" id="CHEBI:456216"/>
        <dbReference type="EC" id="2.7.1.156"/>
    </reaction>
</comment>
<reference evidence="20" key="1">
    <citation type="submission" date="2021-03" db="EMBL/GenBank/DDBJ databases">
        <authorList>
            <person name="Wang G."/>
        </authorList>
    </citation>
    <scope>NUCLEOTIDE SEQUENCE</scope>
    <source>
        <strain evidence="20">KCTC 12899</strain>
    </source>
</reference>